<proteinExistence type="predicted"/>
<protein>
    <submittedName>
        <fullName evidence="1">Uncharacterized protein</fullName>
    </submittedName>
</protein>
<reference evidence="1" key="1">
    <citation type="submission" date="2019-08" db="EMBL/GenBank/DDBJ databases">
        <authorList>
            <person name="Kucharzyk K."/>
            <person name="Murdoch R.W."/>
            <person name="Higgins S."/>
            <person name="Loffler F."/>
        </authorList>
    </citation>
    <scope>NUCLEOTIDE SEQUENCE</scope>
</reference>
<dbReference type="AlphaFoldDB" id="A0A645IT11"/>
<name>A0A645IT11_9ZZZZ</name>
<organism evidence="1">
    <name type="scientific">bioreactor metagenome</name>
    <dbReference type="NCBI Taxonomy" id="1076179"/>
    <lineage>
        <taxon>unclassified sequences</taxon>
        <taxon>metagenomes</taxon>
        <taxon>ecological metagenomes</taxon>
    </lineage>
</organism>
<sequence>MEIELVLKLPFTYILYEVTATLSVEAFHVKLADAVEVEITAKLDGAVGAWVSVTAVPQMA</sequence>
<comment type="caution">
    <text evidence="1">The sequence shown here is derived from an EMBL/GenBank/DDBJ whole genome shotgun (WGS) entry which is preliminary data.</text>
</comment>
<evidence type="ECO:0000313" key="1">
    <source>
        <dbReference type="EMBL" id="MPN54266.1"/>
    </source>
</evidence>
<accession>A0A645IT11</accession>
<gene>
    <name evidence="1" type="ORF">SDC9_201936</name>
</gene>
<dbReference type="EMBL" id="VSSQ01122330">
    <property type="protein sequence ID" value="MPN54266.1"/>
    <property type="molecule type" value="Genomic_DNA"/>
</dbReference>